<gene>
    <name evidence="2" type="ORF">M427DRAFT_99120</name>
</gene>
<organism evidence="2 3">
    <name type="scientific">Gonapodya prolifera (strain JEL478)</name>
    <name type="common">Monoblepharis prolifera</name>
    <dbReference type="NCBI Taxonomy" id="1344416"/>
    <lineage>
        <taxon>Eukaryota</taxon>
        <taxon>Fungi</taxon>
        <taxon>Fungi incertae sedis</taxon>
        <taxon>Chytridiomycota</taxon>
        <taxon>Chytridiomycota incertae sedis</taxon>
        <taxon>Monoblepharidomycetes</taxon>
        <taxon>Monoblepharidales</taxon>
        <taxon>Gonapodyaceae</taxon>
        <taxon>Gonapodya</taxon>
    </lineage>
</organism>
<evidence type="ECO:0000259" key="1">
    <source>
        <dbReference type="PROSITE" id="PS50309"/>
    </source>
</evidence>
<dbReference type="Pfam" id="PF03607">
    <property type="entry name" value="DCX"/>
    <property type="match status" value="2"/>
</dbReference>
<dbReference type="InterPro" id="IPR036572">
    <property type="entry name" value="Doublecortin_dom_sf"/>
</dbReference>
<keyword evidence="3" id="KW-1185">Reference proteome</keyword>
<dbReference type="Gene3D" id="3.10.20.230">
    <property type="entry name" value="Doublecortin domain"/>
    <property type="match status" value="2"/>
</dbReference>
<reference evidence="2 3" key="1">
    <citation type="journal article" date="2015" name="Genome Biol. Evol.">
        <title>Phylogenomic analyses indicate that early fungi evolved digesting cell walls of algal ancestors of land plants.</title>
        <authorList>
            <person name="Chang Y."/>
            <person name="Wang S."/>
            <person name="Sekimoto S."/>
            <person name="Aerts A.L."/>
            <person name="Choi C."/>
            <person name="Clum A."/>
            <person name="LaButti K.M."/>
            <person name="Lindquist E.A."/>
            <person name="Yee Ngan C."/>
            <person name="Ohm R.A."/>
            <person name="Salamov A.A."/>
            <person name="Grigoriev I.V."/>
            <person name="Spatafora J.W."/>
            <person name="Berbee M.L."/>
        </authorList>
    </citation>
    <scope>NUCLEOTIDE SEQUENCE [LARGE SCALE GENOMIC DNA]</scope>
    <source>
        <strain evidence="2 3">JEL478</strain>
    </source>
</reference>
<dbReference type="SUPFAM" id="SSF89837">
    <property type="entry name" value="Doublecortin (DC)"/>
    <property type="match status" value="2"/>
</dbReference>
<feature type="domain" description="Doublecortin" evidence="1">
    <location>
        <begin position="6"/>
        <end position="91"/>
    </location>
</feature>
<dbReference type="GO" id="GO:0005874">
    <property type="term" value="C:microtubule"/>
    <property type="evidence" value="ECO:0007669"/>
    <property type="project" value="TreeGrafter"/>
</dbReference>
<dbReference type="EMBL" id="KQ965764">
    <property type="protein sequence ID" value="KXS15187.1"/>
    <property type="molecule type" value="Genomic_DNA"/>
</dbReference>
<proteinExistence type="predicted"/>
<evidence type="ECO:0000313" key="2">
    <source>
        <dbReference type="EMBL" id="KXS15187.1"/>
    </source>
</evidence>
<dbReference type="SMART" id="SM00537">
    <property type="entry name" value="DCX"/>
    <property type="match status" value="2"/>
</dbReference>
<dbReference type="OMA" id="NIVHICT"/>
<dbReference type="PROSITE" id="PS50309">
    <property type="entry name" value="DC"/>
    <property type="match status" value="2"/>
</dbReference>
<feature type="domain" description="Doublecortin" evidence="1">
    <location>
        <begin position="153"/>
        <end position="236"/>
    </location>
</feature>
<dbReference type="OrthoDB" id="1738954at2759"/>
<dbReference type="AlphaFoldDB" id="A0A139AEJ1"/>
<accession>A0A139AEJ1</accession>
<dbReference type="PANTHER" id="PTHR23004:SF11">
    <property type="entry name" value="PROTEIN RPI-1"/>
    <property type="match status" value="1"/>
</dbReference>
<dbReference type="GO" id="GO:0005815">
    <property type="term" value="C:microtubule organizing center"/>
    <property type="evidence" value="ECO:0007669"/>
    <property type="project" value="TreeGrafter"/>
</dbReference>
<dbReference type="GO" id="GO:0035556">
    <property type="term" value="P:intracellular signal transduction"/>
    <property type="evidence" value="ECO:0007669"/>
    <property type="project" value="InterPro"/>
</dbReference>
<name>A0A139AEJ1_GONPJ</name>
<sequence>MLERGKRIFVYRNGDIHFTGRRILVSQRLFKTWESFLRILSVEFKIMATGSAVRKFIDLETGRPINSLEEIEDGRNYVAAGTEPFKNVSYRTLRTADLHKEKARLSQRAARVNAEKRGSNRSVVNVHKQIGRGVTGDSGDVEDPIFEPTSRPYRVLVFQNGQATHSGVKLVLNFRNCRSWDHFLTTLTVSISLPTGRVRRVYDAVSGVRIRKLTELKDGVNLVAAGNEALKKAHYQIVNDIGVGQPGWIRSRFALTTASEHGGQEDEVRIATFYPNGDAWHGGVRVTINKIADLRKVS</sequence>
<dbReference type="PANTHER" id="PTHR23004">
    <property type="entry name" value="DOUBLECORTIN DOMAIN CONTAINING 2"/>
    <property type="match status" value="1"/>
</dbReference>
<dbReference type="Proteomes" id="UP000070544">
    <property type="component" value="Unassembled WGS sequence"/>
</dbReference>
<evidence type="ECO:0000313" key="3">
    <source>
        <dbReference type="Proteomes" id="UP000070544"/>
    </source>
</evidence>
<protein>
    <recommendedName>
        <fullName evidence="1">Doublecortin domain-containing protein</fullName>
    </recommendedName>
</protein>
<dbReference type="InterPro" id="IPR003533">
    <property type="entry name" value="Doublecortin_dom"/>
</dbReference>
<dbReference type="STRING" id="1344416.A0A139AEJ1"/>